<dbReference type="RefSeq" id="WP_344017589.1">
    <property type="nucleotide sequence ID" value="NZ_BAAAJK010000001.1"/>
</dbReference>
<evidence type="ECO:0008006" key="4">
    <source>
        <dbReference type="Google" id="ProtNLM"/>
    </source>
</evidence>
<feature type="region of interest" description="Disordered" evidence="1">
    <location>
        <begin position="146"/>
        <end position="183"/>
    </location>
</feature>
<reference evidence="2 3" key="1">
    <citation type="journal article" date="2019" name="Int. J. Syst. Evol. Microbiol.">
        <title>The Global Catalogue of Microorganisms (GCM) 10K type strain sequencing project: providing services to taxonomists for standard genome sequencing and annotation.</title>
        <authorList>
            <consortium name="The Broad Institute Genomics Platform"/>
            <consortium name="The Broad Institute Genome Sequencing Center for Infectious Disease"/>
            <person name="Wu L."/>
            <person name="Ma J."/>
        </authorList>
    </citation>
    <scope>NUCLEOTIDE SEQUENCE [LARGE SCALE GENOMIC DNA]</scope>
    <source>
        <strain evidence="2 3">JCM 11896</strain>
    </source>
</reference>
<sequence length="221" mass="21885">MTGRHRTPTTPGHRALLGTVPLLGGAGVAAGLLAGAAPGDTPAPAPAAATLPVAEAEIEPAAEPAGTAAAPVTGTGTAGPGALPGRGELLMDAVAGARDATQARQSMDAQAAAEVSTVAEQLRAQAEERAAQARAAGDAEFAAYHEAQAEQQRSAGSSRPVVPAPLDADRTGDPVADPGATCTSSDLLRLGPVALAGPDDPDCELDPWVAGQVEDSLDRMR</sequence>
<feature type="compositionally biased region" description="Low complexity" evidence="1">
    <location>
        <begin position="61"/>
        <end position="75"/>
    </location>
</feature>
<dbReference type="EMBL" id="BAAAJK010000001">
    <property type="protein sequence ID" value="GAA1379379.1"/>
    <property type="molecule type" value="Genomic_DNA"/>
</dbReference>
<protein>
    <recommendedName>
        <fullName evidence="4">Colicin import membrane protein</fullName>
    </recommendedName>
</protein>
<evidence type="ECO:0000256" key="1">
    <source>
        <dbReference type="SAM" id="MobiDB-lite"/>
    </source>
</evidence>
<accession>A0ABN1XGH9</accession>
<name>A0ABN1XGH9_9PSEU</name>
<gene>
    <name evidence="2" type="ORF">GCM10009613_01950</name>
</gene>
<evidence type="ECO:0000313" key="3">
    <source>
        <dbReference type="Proteomes" id="UP001501414"/>
    </source>
</evidence>
<dbReference type="Proteomes" id="UP001501414">
    <property type="component" value="Unassembled WGS sequence"/>
</dbReference>
<feature type="region of interest" description="Disordered" evidence="1">
    <location>
        <begin position="61"/>
        <end position="81"/>
    </location>
</feature>
<keyword evidence="3" id="KW-1185">Reference proteome</keyword>
<evidence type="ECO:0000313" key="2">
    <source>
        <dbReference type="EMBL" id="GAA1379379.1"/>
    </source>
</evidence>
<proteinExistence type="predicted"/>
<organism evidence="2 3">
    <name type="scientific">Pseudonocardia kongjuensis</name>
    <dbReference type="NCBI Taxonomy" id="102227"/>
    <lineage>
        <taxon>Bacteria</taxon>
        <taxon>Bacillati</taxon>
        <taxon>Actinomycetota</taxon>
        <taxon>Actinomycetes</taxon>
        <taxon>Pseudonocardiales</taxon>
        <taxon>Pseudonocardiaceae</taxon>
        <taxon>Pseudonocardia</taxon>
    </lineage>
</organism>
<feature type="region of interest" description="Disordered" evidence="1">
    <location>
        <begin position="197"/>
        <end position="221"/>
    </location>
</feature>
<comment type="caution">
    <text evidence="2">The sequence shown here is derived from an EMBL/GenBank/DDBJ whole genome shotgun (WGS) entry which is preliminary data.</text>
</comment>